<keyword evidence="2" id="KW-1185">Reference proteome</keyword>
<dbReference type="RefSeq" id="WP_208569120.1">
    <property type="nucleotide sequence ID" value="NZ_JAGFWR010000015.1"/>
</dbReference>
<evidence type="ECO:0000313" key="1">
    <source>
        <dbReference type="EMBL" id="MBO4163551.1"/>
    </source>
</evidence>
<accession>A0ABS3VD61</accession>
<organism evidence="1 2">
    <name type="scientific">Micromonospora antibiotica</name>
    <dbReference type="NCBI Taxonomy" id="2807623"/>
    <lineage>
        <taxon>Bacteria</taxon>
        <taxon>Bacillati</taxon>
        <taxon>Actinomycetota</taxon>
        <taxon>Actinomycetes</taxon>
        <taxon>Micromonosporales</taxon>
        <taxon>Micromonosporaceae</taxon>
        <taxon>Micromonospora</taxon>
    </lineage>
</organism>
<evidence type="ECO:0000313" key="2">
    <source>
        <dbReference type="Proteomes" id="UP000671399"/>
    </source>
</evidence>
<reference evidence="1 2" key="1">
    <citation type="submission" date="2021-03" db="EMBL/GenBank/DDBJ databases">
        <authorList>
            <person name="Lee D.-H."/>
        </authorList>
    </citation>
    <scope>NUCLEOTIDE SEQUENCE [LARGE SCALE GENOMIC DNA]</scope>
    <source>
        <strain evidence="1 2">MMS20-R2-23</strain>
    </source>
</reference>
<dbReference type="Proteomes" id="UP000671399">
    <property type="component" value="Unassembled WGS sequence"/>
</dbReference>
<protein>
    <submittedName>
        <fullName evidence="1">Uncharacterized protein</fullName>
    </submittedName>
</protein>
<proteinExistence type="predicted"/>
<gene>
    <name evidence="1" type="ORF">JQN83_22430</name>
</gene>
<comment type="caution">
    <text evidence="1">The sequence shown here is derived from an EMBL/GenBank/DDBJ whole genome shotgun (WGS) entry which is preliminary data.</text>
</comment>
<sequence length="63" mass="6918">MTNVPDHFPAHVKGSYVNCQEYAREARLTPPPDHIPAHVKNSYPTCQEAVRPPRLTLVPAAGA</sequence>
<dbReference type="EMBL" id="JAGFWR010000015">
    <property type="protein sequence ID" value="MBO4163551.1"/>
    <property type="molecule type" value="Genomic_DNA"/>
</dbReference>
<name>A0ABS3VD61_9ACTN</name>